<evidence type="ECO:0000256" key="1">
    <source>
        <dbReference type="ARBA" id="ARBA00001973"/>
    </source>
</evidence>
<evidence type="ECO:0000256" key="20">
    <source>
        <dbReference type="ARBA" id="ARBA00057991"/>
    </source>
</evidence>
<dbReference type="InterPro" id="IPR002355">
    <property type="entry name" value="Cu_oxidase_Cu_BS"/>
</dbReference>
<evidence type="ECO:0000256" key="11">
    <source>
        <dbReference type="ARBA" id="ARBA00023157"/>
    </source>
</evidence>
<evidence type="ECO:0000256" key="2">
    <source>
        <dbReference type="ARBA" id="ARBA00004613"/>
    </source>
</evidence>
<evidence type="ECO:0000256" key="24">
    <source>
        <dbReference type="ARBA" id="ARBA00078105"/>
    </source>
</evidence>
<feature type="signal peptide" evidence="27">
    <location>
        <begin position="1"/>
        <end position="19"/>
    </location>
</feature>
<evidence type="ECO:0000256" key="27">
    <source>
        <dbReference type="SAM" id="SignalP"/>
    </source>
</evidence>
<proteinExistence type="inferred from homology"/>
<comment type="catalytic activity">
    <reaction evidence="18">
        <text>4 nitric oxide + O2 + 2 H2O = 4 nitrite + 4 H(+)</text>
        <dbReference type="Rhea" id="RHEA:78539"/>
        <dbReference type="ChEBI" id="CHEBI:15377"/>
        <dbReference type="ChEBI" id="CHEBI:15378"/>
        <dbReference type="ChEBI" id="CHEBI:15379"/>
        <dbReference type="ChEBI" id="CHEBI:16301"/>
        <dbReference type="ChEBI" id="CHEBI:16480"/>
    </reaction>
    <physiologicalReaction direction="left-to-right" evidence="18">
        <dbReference type="Rhea" id="RHEA:78540"/>
    </physiologicalReaction>
</comment>
<dbReference type="InterPro" id="IPR011706">
    <property type="entry name" value="Cu-oxidase_C"/>
</dbReference>
<evidence type="ECO:0000256" key="14">
    <source>
        <dbReference type="ARBA" id="ARBA00036108"/>
    </source>
</evidence>
<dbReference type="GO" id="GO:0005615">
    <property type="term" value="C:extracellular space"/>
    <property type="evidence" value="ECO:0007669"/>
    <property type="project" value="UniProtKB-ARBA"/>
</dbReference>
<comment type="subcellular location">
    <subcellularLocation>
        <location evidence="2">Secreted</location>
    </subcellularLocation>
</comment>
<dbReference type="PROSITE" id="PS00079">
    <property type="entry name" value="MULTICOPPER_OXIDASE1"/>
    <property type="match status" value="1"/>
</dbReference>
<dbReference type="InterPro" id="IPR011707">
    <property type="entry name" value="Cu-oxidase-like_N"/>
</dbReference>
<evidence type="ECO:0000313" key="31">
    <source>
        <dbReference type="Proteomes" id="UP000472268"/>
    </source>
</evidence>
<dbReference type="PANTHER" id="PTHR11709">
    <property type="entry name" value="MULTI-COPPER OXIDASE"/>
    <property type="match status" value="1"/>
</dbReference>
<dbReference type="GO" id="GO:0004322">
    <property type="term" value="F:ferroxidase activity"/>
    <property type="evidence" value="ECO:0007669"/>
    <property type="project" value="UniProtKB-EC"/>
</dbReference>
<dbReference type="FunFam" id="2.60.40.420:FF:000037">
    <property type="entry name" value="Ceruloplasmin"/>
    <property type="match status" value="1"/>
</dbReference>
<feature type="domain" description="Plastocyanin-like" evidence="29">
    <location>
        <begin position="797"/>
        <end position="893"/>
    </location>
</feature>
<dbReference type="FunFam" id="2.60.40.420:FF:000015">
    <property type="entry name" value="Ceruloplasmin"/>
    <property type="match status" value="1"/>
</dbReference>
<dbReference type="Pfam" id="PF07731">
    <property type="entry name" value="Cu-oxidase_2"/>
    <property type="match status" value="1"/>
</dbReference>
<gene>
    <name evidence="30" type="primary">LOC115292790</name>
</gene>
<comment type="catalytic activity">
    <reaction evidence="17">
        <text>a hydroperoxide + 2 glutathione = an alcohol + glutathione disulfide + H2O</text>
        <dbReference type="Rhea" id="RHEA:62632"/>
        <dbReference type="ChEBI" id="CHEBI:15377"/>
        <dbReference type="ChEBI" id="CHEBI:30879"/>
        <dbReference type="ChEBI" id="CHEBI:35924"/>
        <dbReference type="ChEBI" id="CHEBI:57925"/>
        <dbReference type="ChEBI" id="CHEBI:58297"/>
        <dbReference type="EC" id="1.11.1.27"/>
    </reaction>
    <physiologicalReaction direction="left-to-right" evidence="17">
        <dbReference type="Rhea" id="RHEA:62633"/>
    </physiologicalReaction>
</comment>
<evidence type="ECO:0000256" key="23">
    <source>
        <dbReference type="ARBA" id="ARBA00077782"/>
    </source>
</evidence>
<evidence type="ECO:0000256" key="15">
    <source>
        <dbReference type="ARBA" id="ARBA00038978"/>
    </source>
</evidence>
<keyword evidence="12" id="KW-0325">Glycoprotein</keyword>
<evidence type="ECO:0000313" key="30">
    <source>
        <dbReference type="Ensembl" id="ENSSSUP00005026297.1"/>
    </source>
</evidence>
<keyword evidence="7" id="KW-0479">Metal-binding</keyword>
<evidence type="ECO:0000256" key="21">
    <source>
        <dbReference type="ARBA" id="ARBA00062165"/>
    </source>
</evidence>
<dbReference type="GO" id="GO:0005886">
    <property type="term" value="C:plasma membrane"/>
    <property type="evidence" value="ECO:0007669"/>
    <property type="project" value="TreeGrafter"/>
</dbReference>
<comment type="catalytic activity">
    <reaction evidence="16">
        <text>4 Cu(+) + O2 + 4 H(+) = 4 Cu(2+) + 2 H2O</text>
        <dbReference type="Rhea" id="RHEA:30083"/>
        <dbReference type="ChEBI" id="CHEBI:15377"/>
        <dbReference type="ChEBI" id="CHEBI:15378"/>
        <dbReference type="ChEBI" id="CHEBI:15379"/>
        <dbReference type="ChEBI" id="CHEBI:29036"/>
        <dbReference type="ChEBI" id="CHEBI:49552"/>
        <dbReference type="EC" id="1.16.3.4"/>
    </reaction>
    <physiologicalReaction direction="left-to-right" evidence="16">
        <dbReference type="Rhea" id="RHEA:30084"/>
    </physiologicalReaction>
</comment>
<keyword evidence="6" id="KW-0964">Secreted</keyword>
<comment type="catalytic activity">
    <reaction evidence="19">
        <text>4 Fe(2+) + O2 + 4 H(+) = 4 Fe(3+) + 2 H2O</text>
        <dbReference type="Rhea" id="RHEA:11148"/>
        <dbReference type="ChEBI" id="CHEBI:15377"/>
        <dbReference type="ChEBI" id="CHEBI:15378"/>
        <dbReference type="ChEBI" id="CHEBI:15379"/>
        <dbReference type="ChEBI" id="CHEBI:29033"/>
        <dbReference type="ChEBI" id="CHEBI:29034"/>
        <dbReference type="EC" id="1.16.3.1"/>
    </reaction>
    <physiologicalReaction direction="right-to-left" evidence="19">
        <dbReference type="Rhea" id="RHEA:11150"/>
    </physiologicalReaction>
</comment>
<evidence type="ECO:0000256" key="6">
    <source>
        <dbReference type="ARBA" id="ARBA00022525"/>
    </source>
</evidence>
<feature type="domain" description="Plastocyanin-like" evidence="29">
    <location>
        <begin position="96"/>
        <end position="202"/>
    </location>
</feature>
<keyword evidence="31" id="KW-1185">Reference proteome</keyword>
<evidence type="ECO:0000256" key="25">
    <source>
        <dbReference type="ARBA" id="ARBA00080685"/>
    </source>
</evidence>
<comment type="cofactor">
    <cofactor evidence="1">
        <name>Cu(2+)</name>
        <dbReference type="ChEBI" id="CHEBI:29036"/>
    </cofactor>
</comment>
<dbReference type="InterPro" id="IPR045087">
    <property type="entry name" value="Cu-oxidase_fam"/>
</dbReference>
<dbReference type="Proteomes" id="UP000472268">
    <property type="component" value="Chromosome 5"/>
</dbReference>
<evidence type="ECO:0000256" key="8">
    <source>
        <dbReference type="ARBA" id="ARBA00022729"/>
    </source>
</evidence>
<comment type="similarity">
    <text evidence="3">Belongs to the multicopper oxidase family.</text>
</comment>
<evidence type="ECO:0000256" key="18">
    <source>
        <dbReference type="ARBA" id="ARBA00050279"/>
    </source>
</evidence>
<dbReference type="GO" id="GO:0005507">
    <property type="term" value="F:copper ion binding"/>
    <property type="evidence" value="ECO:0007669"/>
    <property type="project" value="InterPro"/>
</dbReference>
<evidence type="ECO:0000256" key="4">
    <source>
        <dbReference type="ARBA" id="ARBA00012310"/>
    </source>
</evidence>
<dbReference type="SUPFAM" id="SSF49503">
    <property type="entry name" value="Cupredoxins"/>
    <property type="match status" value="6"/>
</dbReference>
<dbReference type="GeneID" id="115292790"/>
<name>A0A673UYD2_SURSU</name>
<evidence type="ECO:0000256" key="5">
    <source>
        <dbReference type="ARBA" id="ARBA00013107"/>
    </source>
</evidence>
<evidence type="ECO:0000256" key="16">
    <source>
        <dbReference type="ARBA" id="ARBA00048092"/>
    </source>
</evidence>
<evidence type="ECO:0000256" key="7">
    <source>
        <dbReference type="ARBA" id="ARBA00022723"/>
    </source>
</evidence>
<dbReference type="EC" id="1.11.1.27" evidence="13"/>
<dbReference type="Pfam" id="PF07732">
    <property type="entry name" value="Cu-oxidase_3"/>
    <property type="match status" value="3"/>
</dbReference>
<dbReference type="InterPro" id="IPR033138">
    <property type="entry name" value="Cu_oxidase_CS"/>
</dbReference>
<dbReference type="RefSeq" id="XP_029796663.1">
    <property type="nucleotide sequence ID" value="XM_029940803.1"/>
</dbReference>
<dbReference type="InterPro" id="IPR008972">
    <property type="entry name" value="Cupredoxin"/>
</dbReference>
<dbReference type="FunFam" id="2.60.40.420:FF:000009">
    <property type="entry name" value="Ceruloplasmin"/>
    <property type="match status" value="1"/>
</dbReference>
<evidence type="ECO:0000256" key="26">
    <source>
        <dbReference type="ARBA" id="ARBA00082571"/>
    </source>
</evidence>
<dbReference type="Gene3D" id="2.60.40.420">
    <property type="entry name" value="Cupredoxins - blue copper proteins"/>
    <property type="match status" value="5"/>
</dbReference>
<reference evidence="30 31" key="1">
    <citation type="submission" date="2019-05" db="EMBL/GenBank/DDBJ databases">
        <title>A Chromosome-scale Meerkat (S. suricatta) Genome Assembly.</title>
        <authorList>
            <person name="Dudchenko O."/>
            <person name="Lieberman Aiden E."/>
            <person name="Tung J."/>
            <person name="Barreiro L.B."/>
            <person name="Clutton-Brock T.H."/>
        </authorList>
    </citation>
    <scope>NUCLEOTIDE SEQUENCE [LARGE SCALE GENOMIC DNA]</scope>
</reference>
<dbReference type="FunFam" id="2.60.40.420:FF:000033">
    <property type="entry name" value="Ceruloplasmin"/>
    <property type="match status" value="1"/>
</dbReference>
<evidence type="ECO:0000256" key="3">
    <source>
        <dbReference type="ARBA" id="ARBA00010609"/>
    </source>
</evidence>
<feature type="domain" description="Plastocyanin-like" evidence="28">
    <location>
        <begin position="939"/>
        <end position="1041"/>
    </location>
</feature>
<evidence type="ECO:0000256" key="22">
    <source>
        <dbReference type="ARBA" id="ARBA00072777"/>
    </source>
</evidence>
<dbReference type="FunFam" id="2.60.40.420:FF:000028">
    <property type="entry name" value="Ceruloplasmin"/>
    <property type="match status" value="1"/>
</dbReference>
<accession>A0A673UYD2</accession>
<reference evidence="30" key="3">
    <citation type="submission" date="2025-09" db="UniProtKB">
        <authorList>
            <consortium name="Ensembl"/>
        </authorList>
    </citation>
    <scope>IDENTIFICATION</scope>
</reference>
<evidence type="ECO:0000256" key="13">
    <source>
        <dbReference type="ARBA" id="ARBA00026115"/>
    </source>
</evidence>
<dbReference type="EC" id="1.16.3.4" evidence="15"/>
<dbReference type="OrthoDB" id="2121828at2759"/>
<dbReference type="PROSITE" id="PS00080">
    <property type="entry name" value="MULTICOPPER_OXIDASE2"/>
    <property type="match status" value="1"/>
</dbReference>
<dbReference type="Ensembl" id="ENSSSUT00005030060.1">
    <property type="protein sequence ID" value="ENSSSUP00005026297.1"/>
    <property type="gene ID" value="ENSSSUG00005016863.1"/>
</dbReference>
<dbReference type="EC" id="1.11.1.9" evidence="4"/>
<reference evidence="30" key="2">
    <citation type="submission" date="2025-08" db="UniProtKB">
        <authorList>
            <consortium name="Ensembl"/>
        </authorList>
    </citation>
    <scope>IDENTIFICATION</scope>
</reference>
<keyword evidence="10" id="KW-0560">Oxidoreductase</keyword>
<evidence type="ECO:0000256" key="9">
    <source>
        <dbReference type="ARBA" id="ARBA00022737"/>
    </source>
</evidence>
<comment type="function">
    <text evidence="20">Multifunctional blue, copper-binding (6-7 atoms per molecule) glycoprotein. It has ferroxidase activity oxidizing Fe(2+) to Fe(3+) without releasing radical oxygen species. It is involved in iron transport across the cell membrane. Copper ions provide a large number of enzymatic activites. Oxidizes highly toxic ferrous ions to the ferric state for further incorporation onto apo-transferrins, catalyzes Cu(+) oxidation and promotes the oxidation of biogenic amines such as norepinephrin and serotonin. Provides Cu(2+) ions for the ascorbate-mediated deaminase degradation of the heparan sulfate chains of GPC1. Has glutathione peroxidase-like activity, can remove both hydrogen peroxide and lipid hydroperoxide in the presence of thiols. Also shows NO-oxidase and NO2 synthase activities that determine endocrine NO homeostasis.</text>
</comment>
<evidence type="ECO:0000259" key="29">
    <source>
        <dbReference type="Pfam" id="PF07732"/>
    </source>
</evidence>
<evidence type="ECO:0000259" key="28">
    <source>
        <dbReference type="Pfam" id="PF07731"/>
    </source>
</evidence>
<evidence type="ECO:0000256" key="19">
    <source>
        <dbReference type="ARBA" id="ARBA00052510"/>
    </source>
</evidence>
<comment type="catalytic activity">
    <reaction evidence="14">
        <text>2 glutathione + H2O2 = glutathione disulfide + 2 H2O</text>
        <dbReference type="Rhea" id="RHEA:16833"/>
        <dbReference type="ChEBI" id="CHEBI:15377"/>
        <dbReference type="ChEBI" id="CHEBI:16240"/>
        <dbReference type="ChEBI" id="CHEBI:57925"/>
        <dbReference type="ChEBI" id="CHEBI:58297"/>
        <dbReference type="EC" id="1.11.1.9"/>
    </reaction>
    <physiologicalReaction direction="left-to-right" evidence="14">
        <dbReference type="Rhea" id="RHEA:16834"/>
    </physiologicalReaction>
</comment>
<comment type="subunit">
    <text evidence="21">Found in a complex with MPO and LTF; interacts directly with MPO and LTF, which allows Fe(3+) incorporation into LTF, activation of CP ferroxidase activity and protection of CP antioxidant properties by MPO.</text>
</comment>
<dbReference type="GO" id="GO:0006826">
    <property type="term" value="P:iron ion transport"/>
    <property type="evidence" value="ECO:0007669"/>
    <property type="project" value="TreeGrafter"/>
</dbReference>
<evidence type="ECO:0000256" key="10">
    <source>
        <dbReference type="ARBA" id="ARBA00023002"/>
    </source>
</evidence>
<dbReference type="AlphaFoldDB" id="A0A673UYD2"/>
<feature type="chain" id="PRO_5025562244" description="Ceruloplasmin" evidence="27">
    <location>
        <begin position="20"/>
        <end position="1044"/>
    </location>
</feature>
<feature type="domain" description="Plastocyanin-like" evidence="29">
    <location>
        <begin position="442"/>
        <end position="549"/>
    </location>
</feature>
<protein>
    <recommendedName>
        <fullName evidence="22">Ceruloplasmin</fullName>
        <ecNumber evidence="13">1.11.1.27</ecNumber>
        <ecNumber evidence="4">1.11.1.9</ecNumber>
        <ecNumber evidence="5">1.16.3.1</ecNumber>
        <ecNumber evidence="15">1.16.3.4</ecNumber>
    </recommendedName>
    <alternativeName>
        <fullName evidence="26">Cuproxidase ceruloplasmin</fullName>
    </alternativeName>
    <alternativeName>
        <fullName evidence="25">Ferroxidase ceruloplasmin</fullName>
    </alternativeName>
    <alternativeName>
        <fullName evidence="23">Glutathione peroxidase ceruloplasmin</fullName>
    </alternativeName>
    <alternativeName>
        <fullName evidence="24">Glutathione-dependent peroxiredoxin ceruloplasmin</fullName>
    </alternativeName>
</protein>
<dbReference type="OMA" id="HVTDHIS"/>
<dbReference type="EC" id="1.16.3.1" evidence="5"/>
<dbReference type="PANTHER" id="PTHR11709:SF314">
    <property type="entry name" value="CERULOPLASMIN"/>
    <property type="match status" value="1"/>
</dbReference>
<organism evidence="30 31">
    <name type="scientific">Suricata suricatta</name>
    <name type="common">Meerkat</name>
    <dbReference type="NCBI Taxonomy" id="37032"/>
    <lineage>
        <taxon>Eukaryota</taxon>
        <taxon>Metazoa</taxon>
        <taxon>Chordata</taxon>
        <taxon>Craniata</taxon>
        <taxon>Vertebrata</taxon>
        <taxon>Euteleostomi</taxon>
        <taxon>Mammalia</taxon>
        <taxon>Eutheria</taxon>
        <taxon>Laurasiatheria</taxon>
        <taxon>Carnivora</taxon>
        <taxon>Feliformia</taxon>
        <taxon>Herpestidae</taxon>
        <taxon>Suricata</taxon>
    </lineage>
</organism>
<sequence>MKALLPLMFLVFVSSPGWAKDRHYCIGIKETTWNYVSIGKNMLNAKPFSEDQEFQSYANLQRGPNRIGSVYKKALYFQYTDDTFQTIVEKPSWLGFLGPIIKAETGDFIYVHVKNFASRIYSFHPHGLTYSKENEGALYPDNTTGLQKEDDRLEPGAQYTYKWYVEEKQGPGPNDSNCVTRIYHSHVDTPKDVASGLIGPILTCKRGTLDGDTEKNIDRSFVLMLSITNENSSWYIEENIQTYIESGKVNTSDPGFEESNQMPSINGYMYGNLPNLTMCAEDRVKWYIVGMGGVLDVHPLYLHGQTLISRNHRKDTITVFPASLEDAFMVAKGPGVWKLGCQIHESMQAFFNVTNCQKPSTKVPGKRVIHYYIAAEKIVWNYAPFGINFFTRKNLTAAGSESQVYFEKSPTRIGGSYNKIVFREYTDASFRTQKAREKHLGILGPVIKAEVGQTIRITFYNNASMPLSMHPHGLRYNKSNEGSFYRIPGGGIPPPSSHVNPGMTLVYTWEVPPDVGPTSTDPNCLTWLYYSSVNMTIDINTGLVGPLVVCRNGSLGKDGKQKGKDKEFYLLATTFDENKSYLLDENIRDFTTTPENVDKEDPDFQDSNQMNSINGYMYGNLPGLDMCLGDNISWHVLSVGSEKDLHGIYFSGNTFTSLGSRDDTIPLFPHISQTLSMTPDSLGTFNVVCMTTEHYVGGMKQKYHVRQCSKPNPDQTQYAEEKTIYIAAEEKVWDYSPSRKWEKERQRLQGKRNQTNIYLDKIGTYLGSKYKKVIYHQYDDITFTNQTKRNEDEKHLDILGPIIFLTPGQKLRVIFKNKASRPYSIHAHGVKTNYSTVAPTQPGEIQTYVWQIPERAGPASEDFECIPWFYFSTVDVIKDLNSGLVGPLIVCHKNAKANLVHRVLHFMIFDENRSWYFEENVNTYSSEPNQVDRNDDNFYLSNQMHAINGRMYGNNQGLTFHVGDEVNWYLIGMGSVFDLHTVHFHGHSYEYTDVGLYRSDVYDLPPGVYQTVKMYPRDVGTWLFHCHVSEHIEGGMETTYTVIR</sequence>
<evidence type="ECO:0000256" key="12">
    <source>
        <dbReference type="ARBA" id="ARBA00023180"/>
    </source>
</evidence>
<evidence type="ECO:0000256" key="17">
    <source>
        <dbReference type="ARBA" id="ARBA00050220"/>
    </source>
</evidence>
<keyword evidence="9" id="KW-0677">Repeat</keyword>
<keyword evidence="11" id="KW-1015">Disulfide bond</keyword>
<dbReference type="GO" id="GO:0004602">
    <property type="term" value="F:glutathione peroxidase activity"/>
    <property type="evidence" value="ECO:0007669"/>
    <property type="project" value="UniProtKB-EC"/>
</dbReference>
<keyword evidence="8 27" id="KW-0732">Signal</keyword>